<reference evidence="9" key="1">
    <citation type="submission" date="2020-02" db="EMBL/GenBank/DDBJ databases">
        <authorList>
            <person name="Meier V. D."/>
        </authorList>
    </citation>
    <scope>NUCLEOTIDE SEQUENCE</scope>
    <source>
        <strain evidence="9">AVDCRST_MAG82</strain>
    </source>
</reference>
<keyword evidence="6 8" id="KW-0560">Oxidoreductase</keyword>
<sequence length="281" mass="31137">MTDSEILSRPRFEILPTEGAEERAGHLPRDGKVAVTCSPGKGIENTLRFSERLLQRGFRVVPHIAARLVGGRAHLEEILRWFDEHGLREIYVIGGDSKEPVGPYASALELLDAMSRLEHGVEEVGIGGYPEGHPLIDDEELDRALLDKQPFASYVVTQLCFDADTILRWISGIRHKGIRLPVYVGLPGAVDPKKLLRVSLKVGVGDSVRFLKKQTGLVGMLLKPGGYSPDELVERLAPYAGDEHYDIVGLHLYTFNQVESTVQWRQRMLGPQKTSGTGAPR</sequence>
<evidence type="ECO:0000256" key="1">
    <source>
        <dbReference type="ARBA" id="ARBA00001974"/>
    </source>
</evidence>
<comment type="cofactor">
    <cofactor evidence="1 8">
        <name>FAD</name>
        <dbReference type="ChEBI" id="CHEBI:57692"/>
    </cofactor>
</comment>
<name>A0A6J4PZZ2_9ACTN</name>
<comment type="pathway">
    <text evidence="2 8">One-carbon metabolism; tetrahydrofolate interconversion.</text>
</comment>
<evidence type="ECO:0000256" key="5">
    <source>
        <dbReference type="ARBA" id="ARBA00022827"/>
    </source>
</evidence>
<evidence type="ECO:0000256" key="7">
    <source>
        <dbReference type="ARBA" id="ARBA00048628"/>
    </source>
</evidence>
<dbReference type="GO" id="GO:0035999">
    <property type="term" value="P:tetrahydrofolate interconversion"/>
    <property type="evidence" value="ECO:0007669"/>
    <property type="project" value="UniProtKB-UniPathway"/>
</dbReference>
<dbReference type="InterPro" id="IPR029041">
    <property type="entry name" value="FAD-linked_oxidoreductase-like"/>
</dbReference>
<keyword evidence="5 8" id="KW-0274">FAD</keyword>
<evidence type="ECO:0000313" key="9">
    <source>
        <dbReference type="EMBL" id="CAA9426893.1"/>
    </source>
</evidence>
<comment type="catalytic activity">
    <reaction evidence="7">
        <text>(6S)-5-methyl-5,6,7,8-tetrahydrofolate + NAD(+) = (6R)-5,10-methylene-5,6,7,8-tetrahydrofolate + NADH + H(+)</text>
        <dbReference type="Rhea" id="RHEA:19821"/>
        <dbReference type="ChEBI" id="CHEBI:15378"/>
        <dbReference type="ChEBI" id="CHEBI:15636"/>
        <dbReference type="ChEBI" id="CHEBI:18608"/>
        <dbReference type="ChEBI" id="CHEBI:57540"/>
        <dbReference type="ChEBI" id="CHEBI:57945"/>
        <dbReference type="EC" id="1.5.1.54"/>
    </reaction>
    <physiologicalReaction direction="right-to-left" evidence="7">
        <dbReference type="Rhea" id="RHEA:19823"/>
    </physiologicalReaction>
</comment>
<keyword evidence="4 8" id="KW-0285">Flavoprotein</keyword>
<gene>
    <name evidence="9" type="ORF">AVDCRST_MAG82-1816</name>
</gene>
<dbReference type="Pfam" id="PF02219">
    <property type="entry name" value="MTHFR"/>
    <property type="match status" value="1"/>
</dbReference>
<dbReference type="UniPathway" id="UPA00193"/>
<dbReference type="GO" id="GO:0009086">
    <property type="term" value="P:methionine biosynthetic process"/>
    <property type="evidence" value="ECO:0007669"/>
    <property type="project" value="TreeGrafter"/>
</dbReference>
<evidence type="ECO:0000256" key="8">
    <source>
        <dbReference type="RuleBase" id="RU003862"/>
    </source>
</evidence>
<dbReference type="GO" id="GO:0071949">
    <property type="term" value="F:FAD binding"/>
    <property type="evidence" value="ECO:0007669"/>
    <property type="project" value="TreeGrafter"/>
</dbReference>
<organism evidence="9">
    <name type="scientific">uncultured Rubrobacteraceae bacterium</name>
    <dbReference type="NCBI Taxonomy" id="349277"/>
    <lineage>
        <taxon>Bacteria</taxon>
        <taxon>Bacillati</taxon>
        <taxon>Actinomycetota</taxon>
        <taxon>Rubrobacteria</taxon>
        <taxon>Rubrobacterales</taxon>
        <taxon>Rubrobacteraceae</taxon>
        <taxon>environmental samples</taxon>
    </lineage>
</organism>
<dbReference type="EMBL" id="CADCVA010000258">
    <property type="protein sequence ID" value="CAA9426893.1"/>
    <property type="molecule type" value="Genomic_DNA"/>
</dbReference>
<dbReference type="PANTHER" id="PTHR45754:SF3">
    <property type="entry name" value="METHYLENETETRAHYDROFOLATE REDUCTASE (NADPH)"/>
    <property type="match status" value="1"/>
</dbReference>
<dbReference type="AlphaFoldDB" id="A0A6J4PZZ2"/>
<dbReference type="InterPro" id="IPR003171">
    <property type="entry name" value="Mehydrof_redctse-like"/>
</dbReference>
<dbReference type="Gene3D" id="3.20.20.220">
    <property type="match status" value="1"/>
</dbReference>
<dbReference type="GO" id="GO:0106312">
    <property type="term" value="F:methylenetetrahydrofolate reductase (NADH) activity"/>
    <property type="evidence" value="ECO:0007669"/>
    <property type="project" value="UniProtKB-EC"/>
</dbReference>
<dbReference type="PANTHER" id="PTHR45754">
    <property type="entry name" value="METHYLENETETRAHYDROFOLATE REDUCTASE"/>
    <property type="match status" value="1"/>
</dbReference>
<dbReference type="GO" id="GO:0005829">
    <property type="term" value="C:cytosol"/>
    <property type="evidence" value="ECO:0007669"/>
    <property type="project" value="TreeGrafter"/>
</dbReference>
<evidence type="ECO:0000256" key="3">
    <source>
        <dbReference type="ARBA" id="ARBA00006743"/>
    </source>
</evidence>
<comment type="similarity">
    <text evidence="3 8">Belongs to the methylenetetrahydrofolate reductase family.</text>
</comment>
<proteinExistence type="inferred from homology"/>
<dbReference type="SUPFAM" id="SSF51730">
    <property type="entry name" value="FAD-linked oxidoreductase"/>
    <property type="match status" value="1"/>
</dbReference>
<accession>A0A6J4PZZ2</accession>
<protein>
    <recommendedName>
        <fullName evidence="8">Methylenetetrahydrofolate reductase</fullName>
    </recommendedName>
</protein>
<evidence type="ECO:0000256" key="2">
    <source>
        <dbReference type="ARBA" id="ARBA00004777"/>
    </source>
</evidence>
<evidence type="ECO:0000256" key="6">
    <source>
        <dbReference type="ARBA" id="ARBA00023002"/>
    </source>
</evidence>
<evidence type="ECO:0000256" key="4">
    <source>
        <dbReference type="ARBA" id="ARBA00022630"/>
    </source>
</evidence>